<comment type="function">
    <text evidence="6">Functions as actin-binding component of the Arp2/3 complex which is involved in regulation of actin polymerization and together with an activating nucleation-promoting factor (NPF) mediates the formation of branched actin networks. Seems to contact the mother actin filament.</text>
</comment>
<dbReference type="EMBL" id="HBGG01020806">
    <property type="protein sequence ID" value="CAD9208569.1"/>
    <property type="molecule type" value="Transcribed_RNA"/>
</dbReference>
<evidence type="ECO:0000256" key="4">
    <source>
        <dbReference type="ARBA" id="ARBA00023203"/>
    </source>
</evidence>
<dbReference type="GO" id="GO:0034314">
    <property type="term" value="P:Arp2/3 complex-mediated actin nucleation"/>
    <property type="evidence" value="ECO:0007669"/>
    <property type="project" value="UniProtKB-UniRule"/>
</dbReference>
<evidence type="ECO:0000256" key="1">
    <source>
        <dbReference type="ARBA" id="ARBA00004245"/>
    </source>
</evidence>
<keyword evidence="4 6" id="KW-0009">Actin-binding</keyword>
<evidence type="ECO:0000256" key="3">
    <source>
        <dbReference type="ARBA" id="ARBA00022490"/>
    </source>
</evidence>
<dbReference type="PIRSF" id="PIRSF039100">
    <property type="entry name" value="ARPC4"/>
    <property type="match status" value="1"/>
</dbReference>
<keyword evidence="3 6" id="KW-0963">Cytoplasm</keyword>
<dbReference type="InterPro" id="IPR008384">
    <property type="entry name" value="ARPC4"/>
</dbReference>
<evidence type="ECO:0000313" key="8">
    <source>
        <dbReference type="EMBL" id="CAD9208570.1"/>
    </source>
</evidence>
<reference evidence="8" key="1">
    <citation type="submission" date="2021-01" db="EMBL/GenBank/DDBJ databases">
        <authorList>
            <person name="Corre E."/>
            <person name="Pelletier E."/>
            <person name="Niang G."/>
            <person name="Scheremetjew M."/>
            <person name="Finn R."/>
            <person name="Kale V."/>
            <person name="Holt S."/>
            <person name="Cochrane G."/>
            <person name="Meng A."/>
            <person name="Brown T."/>
            <person name="Cohen L."/>
        </authorList>
    </citation>
    <scope>NUCLEOTIDE SEQUENCE</scope>
    <source>
        <strain evidence="8">PLY429</strain>
    </source>
</reference>
<dbReference type="GO" id="GO:0030041">
    <property type="term" value="P:actin filament polymerization"/>
    <property type="evidence" value="ECO:0007669"/>
    <property type="project" value="UniProtKB-UniRule"/>
</dbReference>
<keyword evidence="5 6" id="KW-0206">Cytoskeleton</keyword>
<evidence type="ECO:0000313" key="7">
    <source>
        <dbReference type="EMBL" id="CAD9208569.1"/>
    </source>
</evidence>
<gene>
    <name evidence="7" type="ORF">TCHU04912_LOCUS10806</name>
    <name evidence="8" type="ORF">TCHU04912_LOCUS10807</name>
</gene>
<comment type="similarity">
    <text evidence="2 6">Belongs to the ARPC4 family.</text>
</comment>
<dbReference type="Gene3D" id="3.30.1460.20">
    <property type="match status" value="1"/>
</dbReference>
<dbReference type="SUPFAM" id="SSF69645">
    <property type="entry name" value="Arp2/3 complex subunits"/>
    <property type="match status" value="1"/>
</dbReference>
<name>A0A6U1HV12_9CHLO</name>
<dbReference type="PANTHER" id="PTHR22629:SF0">
    <property type="entry name" value="ACTIN-RELATED PROTEIN 2_3 COMPLEX SUBUNIT 4"/>
    <property type="match status" value="1"/>
</dbReference>
<dbReference type="GO" id="GO:0005885">
    <property type="term" value="C:Arp2/3 protein complex"/>
    <property type="evidence" value="ECO:0007669"/>
    <property type="project" value="UniProtKB-UniRule"/>
</dbReference>
<proteinExistence type="inferred from homology"/>
<dbReference type="Pfam" id="PF05856">
    <property type="entry name" value="ARPC4"/>
    <property type="match status" value="1"/>
</dbReference>
<dbReference type="PANTHER" id="PTHR22629">
    <property type="entry name" value="ARP2/3 COMPLEX 20 KD SUBUNIT"/>
    <property type="match status" value="1"/>
</dbReference>
<evidence type="ECO:0000256" key="5">
    <source>
        <dbReference type="ARBA" id="ARBA00023212"/>
    </source>
</evidence>
<evidence type="ECO:0000256" key="2">
    <source>
        <dbReference type="ARBA" id="ARBA00005919"/>
    </source>
</evidence>
<organism evidence="8">
    <name type="scientific">Tetraselmis chuii</name>
    <dbReference type="NCBI Taxonomy" id="63592"/>
    <lineage>
        <taxon>Eukaryota</taxon>
        <taxon>Viridiplantae</taxon>
        <taxon>Chlorophyta</taxon>
        <taxon>core chlorophytes</taxon>
        <taxon>Chlorodendrophyceae</taxon>
        <taxon>Chlorodendrales</taxon>
        <taxon>Chlorodendraceae</taxon>
        <taxon>Tetraselmis</taxon>
    </lineage>
</organism>
<dbReference type="InterPro" id="IPR034666">
    <property type="entry name" value="ARPC2/4"/>
</dbReference>
<evidence type="ECO:0000256" key="6">
    <source>
        <dbReference type="PIRNR" id="PIRNR039100"/>
    </source>
</evidence>
<comment type="subcellular location">
    <subcellularLocation>
        <location evidence="1 6">Cytoplasm</location>
        <location evidence="1 6">Cytoskeleton</location>
    </subcellularLocation>
</comment>
<dbReference type="AlphaFoldDB" id="A0A6U1HV12"/>
<dbReference type="GO" id="GO:0051015">
    <property type="term" value="F:actin filament binding"/>
    <property type="evidence" value="ECO:0007669"/>
    <property type="project" value="TreeGrafter"/>
</dbReference>
<accession>A0A6U1HV12</accession>
<dbReference type="EMBL" id="HBGG01020807">
    <property type="protein sequence ID" value="CAD9208570.1"/>
    <property type="molecule type" value="Transcribed_RNA"/>
</dbReference>
<protein>
    <recommendedName>
        <fullName evidence="6">Actin-related protein 2/3 complex subunit 4</fullName>
    </recommendedName>
</protein>
<sequence length="173" mass="19573">MAASTSTHQPYIDRVRSTLRVALCLQPFPSQQVERQSRPEVEFQGDPELLLDPVLITRSPAERCFVEGSINSVRVSLAVKQTDQLDEIITRMLMRFLMQRADQFGILRRVPVKGYDVSFLITYAHLESRSSEKVVDFICDFIQAIDAEVSELKLSVNARARALAQEVFKSLAA</sequence>